<reference evidence="3 4" key="1">
    <citation type="journal article" date="2014" name="Genome Announc.">
        <title>Draft Genome Sequence of Fervidicella metallireducens Strain AeBT, an Iron-Reducing Thermoanaerobe from the Great Artesian Basin.</title>
        <authorList>
            <person name="Patel B.K."/>
        </authorList>
    </citation>
    <scope>NUCLEOTIDE SEQUENCE [LARGE SCALE GENOMIC DNA]</scope>
    <source>
        <strain evidence="3 4">AeB</strain>
    </source>
</reference>
<protein>
    <submittedName>
        <fullName evidence="3">RelE/StbE family addiction module toxin</fullName>
    </submittedName>
</protein>
<dbReference type="EMBL" id="AZQP01000054">
    <property type="protein sequence ID" value="EYE87470.1"/>
    <property type="molecule type" value="Genomic_DNA"/>
</dbReference>
<name>A0A017RUA7_9CLOT</name>
<dbReference type="RefSeq" id="WP_035381372.1">
    <property type="nucleotide sequence ID" value="NZ_AZQP01000054.1"/>
</dbReference>
<keyword evidence="2" id="KW-1277">Toxin-antitoxin system</keyword>
<sequence length="107" mass="12615">MTAKIRINPVATADLQEIKKYISEDSVEAATKIIKEIIKKIERLAEFPESGTMLMYKIRLKSKYRYIICGQYPIFYIYENNIVSIQRILHGKRDYMSLLNNDNEFNC</sequence>
<proteinExistence type="inferred from homology"/>
<dbReference type="Proteomes" id="UP000019681">
    <property type="component" value="Unassembled WGS sequence"/>
</dbReference>
<evidence type="ECO:0000256" key="2">
    <source>
        <dbReference type="ARBA" id="ARBA00022649"/>
    </source>
</evidence>
<comment type="similarity">
    <text evidence="1">Belongs to the RelE toxin family.</text>
</comment>
<dbReference type="PANTHER" id="PTHR33755:SF5">
    <property type="entry name" value="TYPE II TOXIN-ANTITOXIN SYSTEM RELE_PARE FAMILY TOXIN"/>
    <property type="match status" value="1"/>
</dbReference>
<comment type="caution">
    <text evidence="3">The sequence shown here is derived from an EMBL/GenBank/DDBJ whole genome shotgun (WGS) entry which is preliminary data.</text>
</comment>
<dbReference type="SUPFAM" id="SSF143011">
    <property type="entry name" value="RelE-like"/>
    <property type="match status" value="1"/>
</dbReference>
<dbReference type="PANTHER" id="PTHR33755">
    <property type="entry name" value="TOXIN PARE1-RELATED"/>
    <property type="match status" value="1"/>
</dbReference>
<dbReference type="AlphaFoldDB" id="A0A017RUA7"/>
<gene>
    <name evidence="3" type="ORF">Q428_13070</name>
</gene>
<dbReference type="NCBIfam" id="TIGR02385">
    <property type="entry name" value="RelE_StbE"/>
    <property type="match status" value="1"/>
</dbReference>
<evidence type="ECO:0000256" key="1">
    <source>
        <dbReference type="ARBA" id="ARBA00006226"/>
    </source>
</evidence>
<dbReference type="Pfam" id="PF05016">
    <property type="entry name" value="ParE_toxin"/>
    <property type="match status" value="1"/>
</dbReference>
<dbReference type="OrthoDB" id="9806083at2"/>
<dbReference type="InterPro" id="IPR035093">
    <property type="entry name" value="RelE/ParE_toxin_dom_sf"/>
</dbReference>
<dbReference type="Gene3D" id="3.30.2310.20">
    <property type="entry name" value="RelE-like"/>
    <property type="match status" value="1"/>
</dbReference>
<evidence type="ECO:0000313" key="3">
    <source>
        <dbReference type="EMBL" id="EYE87470.1"/>
    </source>
</evidence>
<keyword evidence="4" id="KW-1185">Reference proteome</keyword>
<organism evidence="3 4">
    <name type="scientific">Fervidicella metallireducens AeB</name>
    <dbReference type="NCBI Taxonomy" id="1403537"/>
    <lineage>
        <taxon>Bacteria</taxon>
        <taxon>Bacillati</taxon>
        <taxon>Bacillota</taxon>
        <taxon>Clostridia</taxon>
        <taxon>Eubacteriales</taxon>
        <taxon>Clostridiaceae</taxon>
        <taxon>Fervidicella</taxon>
    </lineage>
</organism>
<evidence type="ECO:0000313" key="4">
    <source>
        <dbReference type="Proteomes" id="UP000019681"/>
    </source>
</evidence>
<accession>A0A017RUA7</accession>
<dbReference type="STRING" id="1403537.Q428_13070"/>
<dbReference type="InterPro" id="IPR051803">
    <property type="entry name" value="TA_system_RelE-like_toxin"/>
</dbReference>
<dbReference type="InterPro" id="IPR007712">
    <property type="entry name" value="RelE/ParE_toxin"/>
</dbReference>